<evidence type="ECO:0000313" key="2">
    <source>
        <dbReference type="EMBL" id="GAU34563.1"/>
    </source>
</evidence>
<gene>
    <name evidence="2" type="ORF">TSUD_29090</name>
</gene>
<keyword evidence="1" id="KW-0812">Transmembrane</keyword>
<evidence type="ECO:0000313" key="3">
    <source>
        <dbReference type="Proteomes" id="UP000242715"/>
    </source>
</evidence>
<organism evidence="2 3">
    <name type="scientific">Trifolium subterraneum</name>
    <name type="common">Subterranean clover</name>
    <dbReference type="NCBI Taxonomy" id="3900"/>
    <lineage>
        <taxon>Eukaryota</taxon>
        <taxon>Viridiplantae</taxon>
        <taxon>Streptophyta</taxon>
        <taxon>Embryophyta</taxon>
        <taxon>Tracheophyta</taxon>
        <taxon>Spermatophyta</taxon>
        <taxon>Magnoliopsida</taxon>
        <taxon>eudicotyledons</taxon>
        <taxon>Gunneridae</taxon>
        <taxon>Pentapetalae</taxon>
        <taxon>rosids</taxon>
        <taxon>fabids</taxon>
        <taxon>Fabales</taxon>
        <taxon>Fabaceae</taxon>
        <taxon>Papilionoideae</taxon>
        <taxon>50 kb inversion clade</taxon>
        <taxon>NPAAA clade</taxon>
        <taxon>Hologalegina</taxon>
        <taxon>IRL clade</taxon>
        <taxon>Trifolieae</taxon>
        <taxon>Trifolium</taxon>
    </lineage>
</organism>
<feature type="transmembrane region" description="Helical" evidence="1">
    <location>
        <begin position="20"/>
        <end position="44"/>
    </location>
</feature>
<proteinExistence type="predicted"/>
<dbReference type="EMBL" id="DF973560">
    <property type="protein sequence ID" value="GAU34563.1"/>
    <property type="molecule type" value="Genomic_DNA"/>
</dbReference>
<keyword evidence="3" id="KW-1185">Reference proteome</keyword>
<protein>
    <submittedName>
        <fullName evidence="2">Uncharacterized protein</fullName>
    </submittedName>
</protein>
<dbReference type="Proteomes" id="UP000242715">
    <property type="component" value="Unassembled WGS sequence"/>
</dbReference>
<keyword evidence="1" id="KW-0472">Membrane</keyword>
<reference evidence="3" key="1">
    <citation type="journal article" date="2017" name="Front. Plant Sci.">
        <title>Climate Clever Clovers: New Paradigm to Reduce the Environmental Footprint of Ruminants by Breeding Low Methanogenic Forages Utilizing Haplotype Variation.</title>
        <authorList>
            <person name="Kaur P."/>
            <person name="Appels R."/>
            <person name="Bayer P.E."/>
            <person name="Keeble-Gagnere G."/>
            <person name="Wang J."/>
            <person name="Hirakawa H."/>
            <person name="Shirasawa K."/>
            <person name="Vercoe P."/>
            <person name="Stefanova K."/>
            <person name="Durmic Z."/>
            <person name="Nichols P."/>
            <person name="Revell C."/>
            <person name="Isobe S.N."/>
            <person name="Edwards D."/>
            <person name="Erskine W."/>
        </authorList>
    </citation>
    <scope>NUCLEOTIDE SEQUENCE [LARGE SCALE GENOMIC DNA]</scope>
    <source>
        <strain evidence="3">cv. Daliak</strain>
    </source>
</reference>
<evidence type="ECO:0000256" key="1">
    <source>
        <dbReference type="SAM" id="Phobius"/>
    </source>
</evidence>
<name>A0A2Z6MXI1_TRISU</name>
<keyword evidence="1" id="KW-1133">Transmembrane helix</keyword>
<accession>A0A2Z6MXI1</accession>
<sequence length="79" mass="8616">MAVGWPERNQGPKGAIVSMINAWFAELLSGISSLTGLYGCWWLFDLRLGDSVTLVGFSDVVVVVGDGRLWEEGSKKGER</sequence>
<dbReference type="AlphaFoldDB" id="A0A2Z6MXI1"/>